<reference evidence="2" key="1">
    <citation type="submission" date="2002-06" db="EMBL/GenBank/DDBJ databases">
        <authorList>
            <person name="Stapleton M."/>
            <person name="Brokstein P."/>
            <person name="Hong L."/>
            <person name="Agbayani A."/>
            <person name="Carlson J."/>
            <person name="Champe M."/>
            <person name="Chavez C."/>
            <person name="Dorsett V."/>
            <person name="Dresnek D."/>
            <person name="Farfan D."/>
            <person name="Frise E."/>
            <person name="George R."/>
            <person name="Gonzalez M."/>
            <person name="Guarin H."/>
            <person name="Kronmiller B."/>
            <person name="Li P."/>
            <person name="Liao G."/>
            <person name="Miranda A."/>
            <person name="Mungall C.J."/>
            <person name="Nunoo J."/>
            <person name="Pacleb J."/>
            <person name="Paragas V."/>
            <person name="Park S."/>
            <person name="Patel S."/>
            <person name="Phouanenavong S."/>
            <person name="Wan K."/>
            <person name="Yu C."/>
            <person name="Lewis S.E."/>
            <person name="Rubin G.M."/>
            <person name="Celniker S."/>
        </authorList>
    </citation>
    <scope>NUCLEOTIDE SEQUENCE</scope>
</reference>
<feature type="compositionally biased region" description="Polar residues" evidence="1">
    <location>
        <begin position="57"/>
        <end position="66"/>
    </location>
</feature>
<proteinExistence type="evidence at transcript level"/>
<dbReference type="EMBL" id="AY118841">
    <property type="protein sequence ID" value="AAM50701.1"/>
    <property type="molecule type" value="mRNA"/>
</dbReference>
<evidence type="ECO:0000313" key="2">
    <source>
        <dbReference type="EMBL" id="AAM50701.1"/>
    </source>
</evidence>
<organism evidence="2">
    <name type="scientific">Drosophila melanogaster</name>
    <name type="common">Fruit fly</name>
    <dbReference type="NCBI Taxonomy" id="7227"/>
    <lineage>
        <taxon>Eukaryota</taxon>
        <taxon>Metazoa</taxon>
        <taxon>Ecdysozoa</taxon>
        <taxon>Arthropoda</taxon>
        <taxon>Hexapoda</taxon>
        <taxon>Insecta</taxon>
        <taxon>Pterygota</taxon>
        <taxon>Neoptera</taxon>
        <taxon>Endopterygota</taxon>
        <taxon>Diptera</taxon>
        <taxon>Brachycera</taxon>
        <taxon>Muscomorpha</taxon>
        <taxon>Ephydroidea</taxon>
        <taxon>Drosophilidae</taxon>
        <taxon>Drosophila</taxon>
        <taxon>Sophophora</taxon>
    </lineage>
</organism>
<sequence length="66" mass="7202">MITIHPSTDHQTHPHSSSCPQLSEASQNCQLFGSELSSSHATPSDMAFNGNNNANNTYQMSQDRPL</sequence>
<protein>
    <submittedName>
        <fullName evidence="2">GM12657p</fullName>
    </submittedName>
</protein>
<feature type="compositionally biased region" description="Polar residues" evidence="1">
    <location>
        <begin position="14"/>
        <end position="42"/>
    </location>
</feature>
<dbReference type="AlphaFoldDB" id="Q8MSG2"/>
<evidence type="ECO:0000256" key="1">
    <source>
        <dbReference type="SAM" id="MobiDB-lite"/>
    </source>
</evidence>
<name>Q8MSG2_DROME</name>
<accession>Q8MSG2</accession>
<feature type="region of interest" description="Disordered" evidence="1">
    <location>
        <begin position="1"/>
        <end position="66"/>
    </location>
</feature>